<evidence type="ECO:0000313" key="2">
    <source>
        <dbReference type="EMBL" id="KAA0155894.1"/>
    </source>
</evidence>
<reference evidence="2 3" key="1">
    <citation type="submission" date="2019-07" db="EMBL/GenBank/DDBJ databases">
        <title>Genomes of Cafeteria roenbergensis.</title>
        <authorList>
            <person name="Fischer M.G."/>
            <person name="Hackl T."/>
            <person name="Roman M."/>
        </authorList>
    </citation>
    <scope>NUCLEOTIDE SEQUENCE [LARGE SCALE GENOMIC DNA]</scope>
    <source>
        <strain evidence="2 3">BVI</strain>
    </source>
</reference>
<dbReference type="GO" id="GO:0005524">
    <property type="term" value="F:ATP binding"/>
    <property type="evidence" value="ECO:0007669"/>
    <property type="project" value="InterPro"/>
</dbReference>
<comment type="caution">
    <text evidence="2">The sequence shown here is derived from an EMBL/GenBank/DDBJ whole genome shotgun (WGS) entry which is preliminary data.</text>
</comment>
<name>A0A5A8CU02_CAFRO</name>
<sequence>MLAVVDRDDARIGIAFDRKVKKSGNVVKGFRAESVSDVFSFLERGEDKSLYEVVPAKNIRPFFDIDFVAEDDSDRDAVRVTAVEGCKHILSLMYPKGVGELKVFDGSRATDDGFKHSLHIIAPRVVHPSASTLLSLLHRWIKKTPVVFNGTPLIDNAIYTQRRCFRMMGQSKLGQGTPLVGEYDDISDTLVGAYGNREGMTRPTDWVIPPPDEPYRPEHHLPDTTGHEELVWLLNQMPSDIPRNYWVVILNVIANLDAPFDIADTWSKNGKKRYKGRDDVEKFWNDLCFPNYTIKSLQAYVSQYNPSYIAWRTDKAPWADFEFDMTDHAVEIQTGKYIAEIPNDHGLYLLCAQEGAGKTTQIVKFLQRPENTGLKVIMLVPRITLADGMTGVFLRTGLRFTSYLDTKKANVCAQRSIFSFESLHRYSGRRPDIVIVDESETFCRSLTGVMMDAKGHGSKNIETLRGLFTPSTMTIGGDSNLSGRSIGVLESLTDTKAHIVVHQPPRKRRVIRTYPKNLKGMMAVMNKNIENGKKAFFMSLSRTAIERYLGGRDDIMFFHRDMNEKKRKEMLLDPDASWPKFNVVATTPTITVGIDMSKPAFDACYLYTCPGSCTPMDAIQGFRRVRNPTGECDHWAYIGYGKGRYIPVKERLIQERARLDELVKRGVADPTPEFIRIAHAWNEAEAEISKFANGAWTAHLLRKRGYDIVEETMATEKATPLYSASKVEYGDVYTLSEAEGEELLTIASGRNRDVPADAITRDLSIELNKYRLRKLFNVSDGDDFPKEEAKALWSATNRGSNLTALYLARALTFSSFKQAPQRKVLDIKYGYKREQFELMEPVAQAVMLRYERGVPIDETFEKAIMKYIKANATKFKDMFRISPGSKEPMKTITALLGKTTFFTLENKQVRVKGKRERKYFLKPRFPYGYASLQVAHNIKTGVGILTADPKEEEHRKWLVEREAMHAMWREEEEDATEES</sequence>
<gene>
    <name evidence="2" type="ORF">FNF29_01313</name>
</gene>
<organism evidence="2 3">
    <name type="scientific">Cafeteria roenbergensis</name>
    <name type="common">Marine flagellate</name>
    <dbReference type="NCBI Taxonomy" id="33653"/>
    <lineage>
        <taxon>Eukaryota</taxon>
        <taxon>Sar</taxon>
        <taxon>Stramenopiles</taxon>
        <taxon>Bigyra</taxon>
        <taxon>Opalozoa</taxon>
        <taxon>Bicosoecida</taxon>
        <taxon>Cafeteriaceae</taxon>
        <taxon>Cafeteria</taxon>
    </lineage>
</organism>
<dbReference type="SUPFAM" id="SSF52540">
    <property type="entry name" value="P-loop containing nucleoside triphosphate hydrolases"/>
    <property type="match status" value="1"/>
</dbReference>
<evidence type="ECO:0000259" key="1">
    <source>
        <dbReference type="Pfam" id="PF02399"/>
    </source>
</evidence>
<dbReference type="EMBL" id="VLTN01000005">
    <property type="protein sequence ID" value="KAA0155894.1"/>
    <property type="molecule type" value="Genomic_DNA"/>
</dbReference>
<evidence type="ECO:0000313" key="3">
    <source>
        <dbReference type="Proteomes" id="UP000323011"/>
    </source>
</evidence>
<keyword evidence="3" id="KW-1185">Reference proteome</keyword>
<proteinExistence type="predicted"/>
<dbReference type="Proteomes" id="UP000323011">
    <property type="component" value="Unassembled WGS sequence"/>
</dbReference>
<dbReference type="InterPro" id="IPR003450">
    <property type="entry name" value="Replication_origin-bd"/>
</dbReference>
<dbReference type="GO" id="GO:0006260">
    <property type="term" value="P:DNA replication"/>
    <property type="evidence" value="ECO:0007669"/>
    <property type="project" value="InterPro"/>
</dbReference>
<dbReference type="Pfam" id="PF02399">
    <property type="entry name" value="Herpes_ori_bp"/>
    <property type="match status" value="1"/>
</dbReference>
<accession>A0A5A8CU02</accession>
<feature type="domain" description="Replication origin-binding protein" evidence="1">
    <location>
        <begin position="342"/>
        <end position="438"/>
    </location>
</feature>
<dbReference type="InterPro" id="IPR027417">
    <property type="entry name" value="P-loop_NTPase"/>
</dbReference>
<protein>
    <recommendedName>
        <fullName evidence="1">Replication origin-binding protein domain-containing protein</fullName>
    </recommendedName>
</protein>
<dbReference type="Gene3D" id="3.40.50.300">
    <property type="entry name" value="P-loop containing nucleotide triphosphate hydrolases"/>
    <property type="match status" value="1"/>
</dbReference>
<dbReference type="GO" id="GO:0003688">
    <property type="term" value="F:DNA replication origin binding"/>
    <property type="evidence" value="ECO:0007669"/>
    <property type="project" value="InterPro"/>
</dbReference>
<dbReference type="AlphaFoldDB" id="A0A5A8CU02"/>